<comment type="caution">
    <text evidence="3">The sequence shown here is derived from an EMBL/GenBank/DDBJ whole genome shotgun (WGS) entry which is preliminary data.</text>
</comment>
<accession>A0AAW1MF29</accession>
<comment type="similarity">
    <text evidence="1">Belongs to the RMD1/sif2 family.</text>
</comment>
<evidence type="ECO:0000313" key="4">
    <source>
        <dbReference type="Proteomes" id="UP001458880"/>
    </source>
</evidence>
<dbReference type="GO" id="GO:0070131">
    <property type="term" value="P:positive regulation of mitochondrial translation"/>
    <property type="evidence" value="ECO:0007669"/>
    <property type="project" value="TreeGrafter"/>
</dbReference>
<sequence>MNTFFTKSFAALNILRSNKSELVKISTDIYLNSVRSFHIDTILLKTTSPIINASLTKQFYQNNHIKLISTTPNSYIQEKISALQIKKRPIRKKRPLDEDDQKPPGLYDVVAFATAEEYRLEELIKGLKQQNLYDPKRVDNNLDAVHAIAKYQVGAEPRELFFFREGTVVMWNVTELESSNVLSFLKSFEQDSYSERLLQNEAEFMNYKYLCVELFKELRTG</sequence>
<dbReference type="Proteomes" id="UP001458880">
    <property type="component" value="Unassembled WGS sequence"/>
</dbReference>
<organism evidence="3 4">
    <name type="scientific">Popillia japonica</name>
    <name type="common">Japanese beetle</name>
    <dbReference type="NCBI Taxonomy" id="7064"/>
    <lineage>
        <taxon>Eukaryota</taxon>
        <taxon>Metazoa</taxon>
        <taxon>Ecdysozoa</taxon>
        <taxon>Arthropoda</taxon>
        <taxon>Hexapoda</taxon>
        <taxon>Insecta</taxon>
        <taxon>Pterygota</taxon>
        <taxon>Neoptera</taxon>
        <taxon>Endopterygota</taxon>
        <taxon>Coleoptera</taxon>
        <taxon>Polyphaga</taxon>
        <taxon>Scarabaeiformia</taxon>
        <taxon>Scarabaeidae</taxon>
        <taxon>Rutelinae</taxon>
        <taxon>Popillia</taxon>
    </lineage>
</organism>
<proteinExistence type="inferred from homology"/>
<protein>
    <submittedName>
        <fullName evidence="3">RMND1/Sif2-Sif3/Mrx10, DUF155</fullName>
    </submittedName>
</protein>
<reference evidence="3 4" key="1">
    <citation type="journal article" date="2024" name="BMC Genomics">
        <title>De novo assembly and annotation of Popillia japonica's genome with initial clues to its potential as an invasive pest.</title>
        <authorList>
            <person name="Cucini C."/>
            <person name="Boschi S."/>
            <person name="Funari R."/>
            <person name="Cardaioli E."/>
            <person name="Iannotti N."/>
            <person name="Marturano G."/>
            <person name="Paoli F."/>
            <person name="Bruttini M."/>
            <person name="Carapelli A."/>
            <person name="Frati F."/>
            <person name="Nardi F."/>
        </authorList>
    </citation>
    <scope>NUCLEOTIDE SEQUENCE [LARGE SCALE GENOMIC DNA]</scope>
    <source>
        <strain evidence="3">DMR45628</strain>
    </source>
</reference>
<dbReference type="Pfam" id="PF02582">
    <property type="entry name" value="DUF155"/>
    <property type="match status" value="1"/>
</dbReference>
<dbReference type="PANTHER" id="PTHR16255">
    <property type="entry name" value="REQUIRED FOR MEIOTIC NUCLEAR DIVISION PROTEIN 1 HOMOLOG"/>
    <property type="match status" value="1"/>
</dbReference>
<dbReference type="PANTHER" id="PTHR16255:SF1">
    <property type="entry name" value="REQUIRED FOR MEIOTIC NUCLEAR DIVISION PROTEIN 1 HOMOLOG"/>
    <property type="match status" value="1"/>
</dbReference>
<feature type="domain" description="DUF155" evidence="2">
    <location>
        <begin position="160"/>
        <end position="209"/>
    </location>
</feature>
<dbReference type="GO" id="GO:0005739">
    <property type="term" value="C:mitochondrion"/>
    <property type="evidence" value="ECO:0007669"/>
    <property type="project" value="UniProtKB-ARBA"/>
</dbReference>
<keyword evidence="4" id="KW-1185">Reference proteome</keyword>
<evidence type="ECO:0000256" key="1">
    <source>
        <dbReference type="ARBA" id="ARBA00008306"/>
    </source>
</evidence>
<gene>
    <name evidence="3" type="ORF">QE152_g7024</name>
</gene>
<name>A0AAW1MF29_POPJA</name>
<evidence type="ECO:0000259" key="2">
    <source>
        <dbReference type="Pfam" id="PF02582"/>
    </source>
</evidence>
<dbReference type="InterPro" id="IPR051624">
    <property type="entry name" value="RMD1/Sad1-interacting"/>
</dbReference>
<evidence type="ECO:0000313" key="3">
    <source>
        <dbReference type="EMBL" id="KAK9745250.1"/>
    </source>
</evidence>
<dbReference type="EMBL" id="JASPKY010000050">
    <property type="protein sequence ID" value="KAK9745250.1"/>
    <property type="molecule type" value="Genomic_DNA"/>
</dbReference>
<dbReference type="AlphaFoldDB" id="A0AAW1MF29"/>
<dbReference type="InterPro" id="IPR003734">
    <property type="entry name" value="DUF155"/>
</dbReference>